<organism evidence="2 3">
    <name type="scientific">Trichinella nativa</name>
    <dbReference type="NCBI Taxonomy" id="6335"/>
    <lineage>
        <taxon>Eukaryota</taxon>
        <taxon>Metazoa</taxon>
        <taxon>Ecdysozoa</taxon>
        <taxon>Nematoda</taxon>
        <taxon>Enoplea</taxon>
        <taxon>Dorylaimia</taxon>
        <taxon>Trichinellida</taxon>
        <taxon>Trichinellidae</taxon>
        <taxon>Trichinella</taxon>
    </lineage>
</organism>
<comment type="caution">
    <text evidence="2">The sequence shown here is derived from an EMBL/GenBank/DDBJ whole genome shotgun (WGS) entry which is preliminary data.</text>
</comment>
<gene>
    <name evidence="2" type="ORF">D917_03392</name>
</gene>
<evidence type="ECO:0000313" key="3">
    <source>
        <dbReference type="Proteomes" id="UP000243006"/>
    </source>
</evidence>
<evidence type="ECO:0000256" key="1">
    <source>
        <dbReference type="SAM" id="Phobius"/>
    </source>
</evidence>
<feature type="transmembrane region" description="Helical" evidence="1">
    <location>
        <begin position="72"/>
        <end position="89"/>
    </location>
</feature>
<reference evidence="2 3" key="1">
    <citation type="submission" date="2015-04" db="EMBL/GenBank/DDBJ databases">
        <title>Draft genome of the roundworm Trichinella nativa.</title>
        <authorList>
            <person name="Mitreva M."/>
        </authorList>
    </citation>
    <scope>NUCLEOTIDE SEQUENCE [LARGE SCALE GENOMIC DNA]</scope>
    <source>
        <strain evidence="2 3">ISS45</strain>
    </source>
</reference>
<dbReference type="AlphaFoldDB" id="A0A1Y3EE30"/>
<accession>A0A1Y3EE30</accession>
<sequence>MRNRICCNSTLSLSVIPEQRAAIGSGKLTMPQPLPVMCTPESRRIPSHPTATYSASAQLFTSSTPTSSSSKLAYICLFFYLYVYWGGGMI</sequence>
<keyword evidence="1" id="KW-0472">Membrane</keyword>
<keyword evidence="1" id="KW-1133">Transmembrane helix</keyword>
<name>A0A1Y3EE30_9BILA</name>
<protein>
    <submittedName>
        <fullName evidence="2">Uncharacterized protein</fullName>
    </submittedName>
</protein>
<dbReference type="EMBL" id="LVZM01021441">
    <property type="protein sequence ID" value="OUC41408.1"/>
    <property type="molecule type" value="Genomic_DNA"/>
</dbReference>
<keyword evidence="1" id="KW-0812">Transmembrane</keyword>
<proteinExistence type="predicted"/>
<evidence type="ECO:0000313" key="2">
    <source>
        <dbReference type="EMBL" id="OUC41408.1"/>
    </source>
</evidence>
<dbReference type="Proteomes" id="UP000243006">
    <property type="component" value="Unassembled WGS sequence"/>
</dbReference>